<accession>A0AAE0ZUB6</accession>
<keyword evidence="3" id="KW-1185">Reference proteome</keyword>
<evidence type="ECO:0000313" key="2">
    <source>
        <dbReference type="EMBL" id="KAK3775714.1"/>
    </source>
</evidence>
<feature type="region of interest" description="Disordered" evidence="1">
    <location>
        <begin position="39"/>
        <end position="70"/>
    </location>
</feature>
<sequence>MQADTLSYATPGQNNDIKRFIVRMFVVKEVWKEKVRSAEKQAQVKGSGHGSHGAIAESLRRSHHLCSAKI</sequence>
<name>A0AAE0ZUB6_9GAST</name>
<dbReference type="EMBL" id="JAWDGP010003283">
    <property type="protein sequence ID" value="KAK3775714.1"/>
    <property type="molecule type" value="Genomic_DNA"/>
</dbReference>
<comment type="caution">
    <text evidence="2">The sequence shown here is derived from an EMBL/GenBank/DDBJ whole genome shotgun (WGS) entry which is preliminary data.</text>
</comment>
<dbReference type="AlphaFoldDB" id="A0AAE0ZUB6"/>
<protein>
    <submittedName>
        <fullName evidence="2">Uncharacterized protein</fullName>
    </submittedName>
</protein>
<evidence type="ECO:0000256" key="1">
    <source>
        <dbReference type="SAM" id="MobiDB-lite"/>
    </source>
</evidence>
<organism evidence="2 3">
    <name type="scientific">Elysia crispata</name>
    <name type="common">lettuce slug</name>
    <dbReference type="NCBI Taxonomy" id="231223"/>
    <lineage>
        <taxon>Eukaryota</taxon>
        <taxon>Metazoa</taxon>
        <taxon>Spiralia</taxon>
        <taxon>Lophotrochozoa</taxon>
        <taxon>Mollusca</taxon>
        <taxon>Gastropoda</taxon>
        <taxon>Heterobranchia</taxon>
        <taxon>Euthyneura</taxon>
        <taxon>Panpulmonata</taxon>
        <taxon>Sacoglossa</taxon>
        <taxon>Placobranchoidea</taxon>
        <taxon>Plakobranchidae</taxon>
        <taxon>Elysia</taxon>
    </lineage>
</organism>
<feature type="compositionally biased region" description="Basic residues" evidence="1">
    <location>
        <begin position="61"/>
        <end position="70"/>
    </location>
</feature>
<reference evidence="2" key="1">
    <citation type="journal article" date="2023" name="G3 (Bethesda)">
        <title>A reference genome for the long-term kleptoplast-retaining sea slug Elysia crispata morphotype clarki.</title>
        <authorList>
            <person name="Eastman K.E."/>
            <person name="Pendleton A.L."/>
            <person name="Shaikh M.A."/>
            <person name="Suttiyut T."/>
            <person name="Ogas R."/>
            <person name="Tomko P."/>
            <person name="Gavelis G."/>
            <person name="Widhalm J.R."/>
            <person name="Wisecaver J.H."/>
        </authorList>
    </citation>
    <scope>NUCLEOTIDE SEQUENCE</scope>
    <source>
        <strain evidence="2">ECLA1</strain>
    </source>
</reference>
<gene>
    <name evidence="2" type="ORF">RRG08_044772</name>
</gene>
<evidence type="ECO:0000313" key="3">
    <source>
        <dbReference type="Proteomes" id="UP001283361"/>
    </source>
</evidence>
<dbReference type="Proteomes" id="UP001283361">
    <property type="component" value="Unassembled WGS sequence"/>
</dbReference>
<proteinExistence type="predicted"/>